<evidence type="ECO:0000256" key="3">
    <source>
        <dbReference type="ARBA" id="ARBA00023015"/>
    </source>
</evidence>
<comment type="subcellular location">
    <subcellularLocation>
        <location evidence="1">Nucleus</location>
    </subcellularLocation>
</comment>
<dbReference type="InterPro" id="IPR036638">
    <property type="entry name" value="HLH_DNA-bd_sf"/>
</dbReference>
<keyword evidence="5" id="KW-0539">Nucleus</keyword>
<dbReference type="GO" id="GO:0005634">
    <property type="term" value="C:nucleus"/>
    <property type="evidence" value="ECO:0007669"/>
    <property type="project" value="UniProtKB-SubCell"/>
</dbReference>
<sequence>MKRLLHATEDATTDKKFVKSQMERRRRERMNSSLERLRSLLLQQGPQLPCGDQRRAEKAEVLEQTVLFLQSSAEGHRRRDGFQDGFTACLERATRFLQGPQGKGLQTAADTLDTTTLAGGRLARSDYACLKAVSSITLKQHKQVGSPTHRSRTASHVCGVSLSLVSKRAFPARHERSTSKRASERTHHGTRSPVQAAERTHQGTATSVTPPPSAFQSLWRPWP</sequence>
<dbReference type="SMART" id="SM00353">
    <property type="entry name" value="HLH"/>
    <property type="match status" value="1"/>
</dbReference>
<dbReference type="EMBL" id="JANIIK010000109">
    <property type="protein sequence ID" value="KAJ3597982.1"/>
    <property type="molecule type" value="Genomic_DNA"/>
</dbReference>
<keyword evidence="9" id="KW-1185">Reference proteome</keyword>
<keyword evidence="4" id="KW-0804">Transcription</keyword>
<evidence type="ECO:0000259" key="7">
    <source>
        <dbReference type="PROSITE" id="PS50888"/>
    </source>
</evidence>
<evidence type="ECO:0000313" key="9">
    <source>
        <dbReference type="Proteomes" id="UP001148018"/>
    </source>
</evidence>
<feature type="region of interest" description="Disordered" evidence="6">
    <location>
        <begin position="169"/>
        <end position="223"/>
    </location>
</feature>
<gene>
    <name evidence="8" type="ORF">NHX12_001497</name>
</gene>
<dbReference type="PROSITE" id="PS50888">
    <property type="entry name" value="BHLH"/>
    <property type="match status" value="1"/>
</dbReference>
<feature type="compositionally biased region" description="Basic and acidic residues" evidence="6">
    <location>
        <begin position="172"/>
        <end position="187"/>
    </location>
</feature>
<evidence type="ECO:0000256" key="5">
    <source>
        <dbReference type="ARBA" id="ARBA00023242"/>
    </source>
</evidence>
<organism evidence="8 9">
    <name type="scientific">Muraenolepis orangiensis</name>
    <name type="common">Patagonian moray cod</name>
    <dbReference type="NCBI Taxonomy" id="630683"/>
    <lineage>
        <taxon>Eukaryota</taxon>
        <taxon>Metazoa</taxon>
        <taxon>Chordata</taxon>
        <taxon>Craniata</taxon>
        <taxon>Vertebrata</taxon>
        <taxon>Euteleostomi</taxon>
        <taxon>Actinopterygii</taxon>
        <taxon>Neopterygii</taxon>
        <taxon>Teleostei</taxon>
        <taxon>Neoteleostei</taxon>
        <taxon>Acanthomorphata</taxon>
        <taxon>Zeiogadaria</taxon>
        <taxon>Gadariae</taxon>
        <taxon>Gadiformes</taxon>
        <taxon>Muraenolepidoidei</taxon>
        <taxon>Muraenolepididae</taxon>
        <taxon>Muraenolepis</taxon>
    </lineage>
</organism>
<feature type="domain" description="BHLH" evidence="7">
    <location>
        <begin position="14"/>
        <end position="72"/>
    </location>
</feature>
<evidence type="ECO:0000256" key="2">
    <source>
        <dbReference type="ARBA" id="ARBA00022491"/>
    </source>
</evidence>
<evidence type="ECO:0000313" key="8">
    <source>
        <dbReference type="EMBL" id="KAJ3597982.1"/>
    </source>
</evidence>
<dbReference type="Proteomes" id="UP001148018">
    <property type="component" value="Unassembled WGS sequence"/>
</dbReference>
<dbReference type="InterPro" id="IPR011598">
    <property type="entry name" value="bHLH_dom"/>
</dbReference>
<protein>
    <recommendedName>
        <fullName evidence="7">BHLH domain-containing protein</fullName>
    </recommendedName>
</protein>
<keyword evidence="3" id="KW-0805">Transcription regulation</keyword>
<dbReference type="Pfam" id="PF00010">
    <property type="entry name" value="HLH"/>
    <property type="match status" value="1"/>
</dbReference>
<proteinExistence type="predicted"/>
<evidence type="ECO:0000256" key="4">
    <source>
        <dbReference type="ARBA" id="ARBA00023163"/>
    </source>
</evidence>
<dbReference type="PANTHER" id="PTHR10985">
    <property type="entry name" value="BASIC HELIX-LOOP-HELIX TRANSCRIPTION FACTOR, HES-RELATED"/>
    <property type="match status" value="1"/>
</dbReference>
<dbReference type="GO" id="GO:0046983">
    <property type="term" value="F:protein dimerization activity"/>
    <property type="evidence" value="ECO:0007669"/>
    <property type="project" value="InterPro"/>
</dbReference>
<keyword evidence="2" id="KW-0678">Repressor</keyword>
<name>A0A9Q0DZX4_9TELE</name>
<dbReference type="AlphaFoldDB" id="A0A9Q0DZX4"/>
<dbReference type="InterPro" id="IPR050370">
    <property type="entry name" value="HES_HEY"/>
</dbReference>
<reference evidence="8" key="1">
    <citation type="submission" date="2022-07" db="EMBL/GenBank/DDBJ databases">
        <title>Chromosome-level genome of Muraenolepis orangiensis.</title>
        <authorList>
            <person name="Kim J."/>
        </authorList>
    </citation>
    <scope>NUCLEOTIDE SEQUENCE</scope>
    <source>
        <strain evidence="8">KU_S4_2022</strain>
        <tissue evidence="8">Muscle</tissue>
    </source>
</reference>
<comment type="caution">
    <text evidence="8">The sequence shown here is derived from an EMBL/GenBank/DDBJ whole genome shotgun (WGS) entry which is preliminary data.</text>
</comment>
<evidence type="ECO:0000256" key="1">
    <source>
        <dbReference type="ARBA" id="ARBA00004123"/>
    </source>
</evidence>
<dbReference type="OrthoDB" id="8930573at2759"/>
<dbReference type="Gene3D" id="4.10.280.10">
    <property type="entry name" value="Helix-loop-helix DNA-binding domain"/>
    <property type="match status" value="1"/>
</dbReference>
<evidence type="ECO:0000256" key="6">
    <source>
        <dbReference type="SAM" id="MobiDB-lite"/>
    </source>
</evidence>
<accession>A0A9Q0DZX4</accession>
<dbReference type="SUPFAM" id="SSF47459">
    <property type="entry name" value="HLH, helix-loop-helix DNA-binding domain"/>
    <property type="match status" value="1"/>
</dbReference>